<keyword evidence="3" id="KW-1185">Reference proteome</keyword>
<sequence>MYIFLGWCFSHRIHDDISKRCIKSESSAVPEPIVDRAVAYLAESACGRGSNNRLEDRPYVGGQQKTRRRALLSGPRA</sequence>
<feature type="region of interest" description="Disordered" evidence="1">
    <location>
        <begin position="53"/>
        <end position="77"/>
    </location>
</feature>
<proteinExistence type="predicted"/>
<accession>M2RJK7</accession>
<dbReference type="HOGENOM" id="CLU_2637839_0_0_1"/>
<name>M2RJK7_CERS8</name>
<dbReference type="AlphaFoldDB" id="M2RJK7"/>
<reference evidence="2 3" key="1">
    <citation type="journal article" date="2012" name="Proc. Natl. Acad. Sci. U.S.A.">
        <title>Comparative genomics of Ceriporiopsis subvermispora and Phanerochaete chrysosporium provide insight into selective ligninolysis.</title>
        <authorList>
            <person name="Fernandez-Fueyo E."/>
            <person name="Ruiz-Duenas F.J."/>
            <person name="Ferreira P."/>
            <person name="Floudas D."/>
            <person name="Hibbett D.S."/>
            <person name="Canessa P."/>
            <person name="Larrondo L.F."/>
            <person name="James T.Y."/>
            <person name="Seelenfreund D."/>
            <person name="Lobos S."/>
            <person name="Polanco R."/>
            <person name="Tello M."/>
            <person name="Honda Y."/>
            <person name="Watanabe T."/>
            <person name="Watanabe T."/>
            <person name="Ryu J.S."/>
            <person name="Kubicek C.P."/>
            <person name="Schmoll M."/>
            <person name="Gaskell J."/>
            <person name="Hammel K.E."/>
            <person name="St John F.J."/>
            <person name="Vanden Wymelenberg A."/>
            <person name="Sabat G."/>
            <person name="Splinter BonDurant S."/>
            <person name="Syed K."/>
            <person name="Yadav J.S."/>
            <person name="Doddapaneni H."/>
            <person name="Subramanian V."/>
            <person name="Lavin J.L."/>
            <person name="Oguiza J.A."/>
            <person name="Perez G."/>
            <person name="Pisabarro A.G."/>
            <person name="Ramirez L."/>
            <person name="Santoyo F."/>
            <person name="Master E."/>
            <person name="Coutinho P.M."/>
            <person name="Henrissat B."/>
            <person name="Lombard V."/>
            <person name="Magnuson J.K."/>
            <person name="Kuees U."/>
            <person name="Hori C."/>
            <person name="Igarashi K."/>
            <person name="Samejima M."/>
            <person name="Held B.W."/>
            <person name="Barry K.W."/>
            <person name="LaButti K.M."/>
            <person name="Lapidus A."/>
            <person name="Lindquist E.A."/>
            <person name="Lucas S.M."/>
            <person name="Riley R."/>
            <person name="Salamov A.A."/>
            <person name="Hoffmeister D."/>
            <person name="Schwenk D."/>
            <person name="Hadar Y."/>
            <person name="Yarden O."/>
            <person name="de Vries R.P."/>
            <person name="Wiebenga A."/>
            <person name="Stenlid J."/>
            <person name="Eastwood D."/>
            <person name="Grigoriev I.V."/>
            <person name="Berka R.M."/>
            <person name="Blanchette R.A."/>
            <person name="Kersten P."/>
            <person name="Martinez A.T."/>
            <person name="Vicuna R."/>
            <person name="Cullen D."/>
        </authorList>
    </citation>
    <scope>NUCLEOTIDE SEQUENCE [LARGE SCALE GENOMIC DNA]</scope>
    <source>
        <strain evidence="2 3">B</strain>
    </source>
</reference>
<dbReference type="EMBL" id="KB445794">
    <property type="protein sequence ID" value="EMD38966.1"/>
    <property type="molecule type" value="Genomic_DNA"/>
</dbReference>
<dbReference type="Proteomes" id="UP000016930">
    <property type="component" value="Unassembled WGS sequence"/>
</dbReference>
<evidence type="ECO:0000313" key="2">
    <source>
        <dbReference type="EMBL" id="EMD38966.1"/>
    </source>
</evidence>
<gene>
    <name evidence="2" type="ORF">CERSUDRAFT_81763</name>
</gene>
<protein>
    <submittedName>
        <fullName evidence="2">Uncharacterized protein</fullName>
    </submittedName>
</protein>
<evidence type="ECO:0000313" key="3">
    <source>
        <dbReference type="Proteomes" id="UP000016930"/>
    </source>
</evidence>
<organism evidence="2 3">
    <name type="scientific">Ceriporiopsis subvermispora (strain B)</name>
    <name type="common">White-rot fungus</name>
    <name type="synonym">Gelatoporia subvermispora</name>
    <dbReference type="NCBI Taxonomy" id="914234"/>
    <lineage>
        <taxon>Eukaryota</taxon>
        <taxon>Fungi</taxon>
        <taxon>Dikarya</taxon>
        <taxon>Basidiomycota</taxon>
        <taxon>Agaricomycotina</taxon>
        <taxon>Agaricomycetes</taxon>
        <taxon>Polyporales</taxon>
        <taxon>Gelatoporiaceae</taxon>
        <taxon>Gelatoporia</taxon>
    </lineage>
</organism>
<evidence type="ECO:0000256" key="1">
    <source>
        <dbReference type="SAM" id="MobiDB-lite"/>
    </source>
</evidence>